<dbReference type="AlphaFoldDB" id="A0A9N9Q3J0"/>
<proteinExistence type="predicted"/>
<reference evidence="1" key="1">
    <citation type="submission" date="2021-07" db="EMBL/GenBank/DDBJ databases">
        <authorList>
            <person name="Durling M."/>
        </authorList>
    </citation>
    <scope>NUCLEOTIDE SEQUENCE</scope>
</reference>
<dbReference type="PANTHER" id="PTHR36167">
    <property type="entry name" value="C2H2 FINGER DOMAIN TRANSCRIPTION FACTOR (EUROFUNG)-RELATED"/>
    <property type="match status" value="1"/>
</dbReference>
<evidence type="ECO:0000313" key="2">
    <source>
        <dbReference type="Proteomes" id="UP000701801"/>
    </source>
</evidence>
<organism evidence="1 2">
    <name type="scientific">Hymenoscyphus albidus</name>
    <dbReference type="NCBI Taxonomy" id="595503"/>
    <lineage>
        <taxon>Eukaryota</taxon>
        <taxon>Fungi</taxon>
        <taxon>Dikarya</taxon>
        <taxon>Ascomycota</taxon>
        <taxon>Pezizomycotina</taxon>
        <taxon>Leotiomycetes</taxon>
        <taxon>Helotiales</taxon>
        <taxon>Helotiaceae</taxon>
        <taxon>Hymenoscyphus</taxon>
    </lineage>
</organism>
<dbReference type="OrthoDB" id="5431013at2759"/>
<evidence type="ECO:0008006" key="3">
    <source>
        <dbReference type="Google" id="ProtNLM"/>
    </source>
</evidence>
<accession>A0A9N9Q3J0</accession>
<name>A0A9N9Q3J0_9HELO</name>
<protein>
    <recommendedName>
        <fullName evidence="3">Fungal N-terminal domain-containing protein</fullName>
    </recommendedName>
</protein>
<dbReference type="Proteomes" id="UP000701801">
    <property type="component" value="Unassembled WGS sequence"/>
</dbReference>
<gene>
    <name evidence="1" type="ORF">HYALB_00005589</name>
</gene>
<evidence type="ECO:0000313" key="1">
    <source>
        <dbReference type="EMBL" id="CAG8973844.1"/>
    </source>
</evidence>
<dbReference type="EMBL" id="CAJVRM010000081">
    <property type="protein sequence ID" value="CAG8973844.1"/>
    <property type="molecule type" value="Genomic_DNA"/>
</dbReference>
<sequence>MDPITALGAVASIVQLASVALSLSKSLYSLTSAISSAPEDTITLCSDLESFSDSLMVFSRLLKEGECFYSDDIYLCAAKIMRGASNLYVKIQKLTGKLGKGGWRTRVRWGFKEEEIRKLMKRLSDMRGVLVQITVSLHLDLELSRLGISSRSKLQSGEGRVLRPNTIRRLEEAVQAVKTNGISVQSFTDSDCQDNSSMTSNTGFPIDNARARESKPAFNEFHSAEASRSTSTGFDGMTLLVEDPVIGVPSQSSRHNTGLQAVMATTGNKSGEINSRRESVSSLASSATASSLPTMNAIAVELATSQASTGITNEPFSVCIENQSPTRNHMTSPMAPPQSHMQLTNFPSKTASPSLRSLPSTDSFRSALSAQKEYELKDKVKEAVESILHAYQTAIEVLENTVTIDKYLRSAKSVSLPSLRTIYSLIPTITNTVNEQTPRSRELGLATNMLKTQLQDGKAIINIKYNHFFQAGDTCDFKDLDVRKLEMIGSTLLTDIVLNLHRHSKKSDSFLVDIFTRLRLASQDYHIQDSFQLDNIQKRALLPEQELEDVQHGNIFMHTLYTGLQSLLTTEPPIMACINNPYLMGALIPYFRYNTELVASKRDSNPVAGKTLAMISGPRILPRSPTEHIPRLSLQQITSLQPSTPAKPQTLWSKTRSFLQIQHPEIVASLTSQFSKRTMIFP</sequence>
<dbReference type="InterPro" id="IPR039327">
    <property type="entry name" value="CON7-like"/>
</dbReference>
<comment type="caution">
    <text evidence="1">The sequence shown here is derived from an EMBL/GenBank/DDBJ whole genome shotgun (WGS) entry which is preliminary data.</text>
</comment>
<keyword evidence="2" id="KW-1185">Reference proteome</keyword>
<dbReference type="PANTHER" id="PTHR36167:SF3">
    <property type="entry name" value="C2H2 FINGER DOMAIN TRANSCRIPTION FACTOR (EUROFUNG)-RELATED"/>
    <property type="match status" value="1"/>
</dbReference>
<dbReference type="GO" id="GO:0006355">
    <property type="term" value="P:regulation of DNA-templated transcription"/>
    <property type="evidence" value="ECO:0007669"/>
    <property type="project" value="InterPro"/>
</dbReference>